<accession>A0A4R0HA94</accession>
<name>A0A4R0HA94_9ACTN</name>
<evidence type="ECO:0000256" key="1">
    <source>
        <dbReference type="SAM" id="Phobius"/>
    </source>
</evidence>
<keyword evidence="1" id="KW-0812">Transmembrane</keyword>
<sequence length="219" mass="23876">MTIVATGADERPERGRNWQEVLVTVLLVVAALGTSWSSYQATRWNGEQAKAAGRANAIRIDAARAQGLSQAQSQVDVATFIAWTDADRRGDAGLADFYADRFRAEFRPAFTAWLATRPLTNPDAPPTPFAMPQYQLASRQEAERLDAAAAASTAKVLRDLQVSSNYVLTVVLYAVVLFFAGMSTKITNRRLRWILAGIGCLVLVTALAWIATFPVSVDI</sequence>
<protein>
    <submittedName>
        <fullName evidence="2">Uncharacterized protein</fullName>
    </submittedName>
</protein>
<keyword evidence="3" id="KW-1185">Reference proteome</keyword>
<feature type="transmembrane region" description="Helical" evidence="1">
    <location>
        <begin position="193"/>
        <end position="213"/>
    </location>
</feature>
<reference evidence="2 3" key="1">
    <citation type="submission" date="2019-02" db="EMBL/GenBank/DDBJ databases">
        <title>Kribbella capetownensis sp. nov. and Kribbella speibonae sp. nov., isolated from soil.</title>
        <authorList>
            <person name="Curtis S.M."/>
            <person name="Norton I."/>
            <person name="Everest G.J."/>
            <person name="Meyers P.R."/>
        </authorList>
    </citation>
    <scope>NUCLEOTIDE SEQUENCE [LARGE SCALE GENOMIC DNA]</scope>
    <source>
        <strain evidence="2 3">KCTC 29219</strain>
    </source>
</reference>
<dbReference type="AlphaFoldDB" id="A0A4R0HA94"/>
<evidence type="ECO:0000313" key="3">
    <source>
        <dbReference type="Proteomes" id="UP000292346"/>
    </source>
</evidence>
<dbReference type="Proteomes" id="UP000292346">
    <property type="component" value="Unassembled WGS sequence"/>
</dbReference>
<keyword evidence="1" id="KW-0472">Membrane</keyword>
<proteinExistence type="predicted"/>
<evidence type="ECO:0000313" key="2">
    <source>
        <dbReference type="EMBL" id="TCC07817.1"/>
    </source>
</evidence>
<dbReference type="EMBL" id="SJJZ01000002">
    <property type="protein sequence ID" value="TCC07817.1"/>
    <property type="molecule type" value="Genomic_DNA"/>
</dbReference>
<feature type="transmembrane region" description="Helical" evidence="1">
    <location>
        <begin position="21"/>
        <end position="39"/>
    </location>
</feature>
<keyword evidence="1" id="KW-1133">Transmembrane helix</keyword>
<comment type="caution">
    <text evidence="2">The sequence shown here is derived from an EMBL/GenBank/DDBJ whole genome shotgun (WGS) entry which is preliminary data.</text>
</comment>
<organism evidence="2 3">
    <name type="scientific">Kribbella soli</name>
    <dbReference type="NCBI Taxonomy" id="1124743"/>
    <lineage>
        <taxon>Bacteria</taxon>
        <taxon>Bacillati</taxon>
        <taxon>Actinomycetota</taxon>
        <taxon>Actinomycetes</taxon>
        <taxon>Propionibacteriales</taxon>
        <taxon>Kribbellaceae</taxon>
        <taxon>Kribbella</taxon>
    </lineage>
</organism>
<feature type="transmembrane region" description="Helical" evidence="1">
    <location>
        <begin position="163"/>
        <end position="181"/>
    </location>
</feature>
<dbReference type="RefSeq" id="WP_131338653.1">
    <property type="nucleotide sequence ID" value="NZ_SJJZ01000002.1"/>
</dbReference>
<gene>
    <name evidence="2" type="ORF">E0H45_17880</name>
</gene>
<dbReference type="OrthoDB" id="3078502at2"/>